<dbReference type="EMBL" id="CAUOFW020009213">
    <property type="protein sequence ID" value="CAK9185184.1"/>
    <property type="molecule type" value="Genomic_DNA"/>
</dbReference>
<reference evidence="2 3" key="1">
    <citation type="submission" date="2024-02" db="EMBL/GenBank/DDBJ databases">
        <authorList>
            <person name="Vignale AGUSTIN F."/>
            <person name="Sosa J E."/>
            <person name="Modenutti C."/>
        </authorList>
    </citation>
    <scope>NUCLEOTIDE SEQUENCE [LARGE SCALE GENOMIC DNA]</scope>
</reference>
<feature type="compositionally biased region" description="Polar residues" evidence="1">
    <location>
        <begin position="174"/>
        <end position="195"/>
    </location>
</feature>
<evidence type="ECO:0000256" key="1">
    <source>
        <dbReference type="SAM" id="MobiDB-lite"/>
    </source>
</evidence>
<accession>A0ABC8UVY4</accession>
<sequence length="195" mass="20997">SIPSHTPQTLWQPPHLDSLLSSIVSALAPPTAKQPQANTGPPRASATINRIIISRLFWQFAEPDPSFLEASQAKLKEQLDVRVQEQCVKNSRDDRASDSNKVSQYTSWTCVPKVFLLENGGSAKRIDGFDEIDGNSPIETKKMGMSGIKPNAGESSSSSLSSVRRCRSKGSRVLLQSSGVDTPSSGSQNDSDIAA</sequence>
<organism evidence="2 3">
    <name type="scientific">Ilex paraguariensis</name>
    <name type="common">yerba mate</name>
    <dbReference type="NCBI Taxonomy" id="185542"/>
    <lineage>
        <taxon>Eukaryota</taxon>
        <taxon>Viridiplantae</taxon>
        <taxon>Streptophyta</taxon>
        <taxon>Embryophyta</taxon>
        <taxon>Tracheophyta</taxon>
        <taxon>Spermatophyta</taxon>
        <taxon>Magnoliopsida</taxon>
        <taxon>eudicotyledons</taxon>
        <taxon>Gunneridae</taxon>
        <taxon>Pentapetalae</taxon>
        <taxon>asterids</taxon>
        <taxon>campanulids</taxon>
        <taxon>Aquifoliales</taxon>
        <taxon>Aquifoliaceae</taxon>
        <taxon>Ilex</taxon>
    </lineage>
</organism>
<proteinExistence type="predicted"/>
<feature type="non-terminal residue" evidence="2">
    <location>
        <position position="1"/>
    </location>
</feature>
<feature type="region of interest" description="Disordered" evidence="1">
    <location>
        <begin position="128"/>
        <end position="195"/>
    </location>
</feature>
<evidence type="ECO:0000313" key="3">
    <source>
        <dbReference type="Proteomes" id="UP001642360"/>
    </source>
</evidence>
<protein>
    <submittedName>
        <fullName evidence="2">Uncharacterized protein</fullName>
    </submittedName>
</protein>
<comment type="caution">
    <text evidence="2">The sequence shown here is derived from an EMBL/GenBank/DDBJ whole genome shotgun (WGS) entry which is preliminary data.</text>
</comment>
<evidence type="ECO:0000313" key="2">
    <source>
        <dbReference type="EMBL" id="CAK9185184.1"/>
    </source>
</evidence>
<dbReference type="Proteomes" id="UP001642360">
    <property type="component" value="Unassembled WGS sequence"/>
</dbReference>
<keyword evidence="3" id="KW-1185">Reference proteome</keyword>
<name>A0ABC8UVY4_9AQUA</name>
<gene>
    <name evidence="2" type="ORF">ILEXP_LOCUS55561</name>
</gene>
<dbReference type="AlphaFoldDB" id="A0ABC8UVY4"/>